<dbReference type="eggNOG" id="COG2980">
    <property type="taxonomic scope" value="Bacteria"/>
</dbReference>
<dbReference type="HOGENOM" id="CLU_103309_2_1_6"/>
<keyword evidence="5 6" id="KW-0449">Lipoprotein</keyword>
<dbReference type="EMBL" id="AAOA02000004">
    <property type="protein sequence ID" value="EAQ97366.1"/>
    <property type="molecule type" value="Genomic_DNA"/>
</dbReference>
<keyword evidence="8" id="KW-1185">Reference proteome</keyword>
<sequence>MAKTFLTRFTTSSIVLALCLLITACGFQLRGTGGGSALPPEWSRMYLASNDPNGELTRIVASTFSASGIVWVPRAEAQHILRLGPEIFNQRNLSVNAQARAAEFDLQMSADFIVFDSNREMVMERTTASVNKQMENDPQNVVGKAEEVRVLQGELRRELATQILRRISFFAANVE</sequence>
<keyword evidence="3 6" id="KW-0564">Palmitate</keyword>
<evidence type="ECO:0000256" key="4">
    <source>
        <dbReference type="ARBA" id="ARBA00023237"/>
    </source>
</evidence>
<dbReference type="PROSITE" id="PS51257">
    <property type="entry name" value="PROKAR_LIPOPROTEIN"/>
    <property type="match status" value="1"/>
</dbReference>
<comment type="similarity">
    <text evidence="6">Belongs to the LptE lipoprotein family.</text>
</comment>
<comment type="subunit">
    <text evidence="6">Component of the lipopolysaccharide transport and assembly complex. Interacts with LptD.</text>
</comment>
<keyword evidence="1 6" id="KW-0732">Signal</keyword>
<evidence type="ECO:0000256" key="3">
    <source>
        <dbReference type="ARBA" id="ARBA00023139"/>
    </source>
</evidence>
<dbReference type="Gene3D" id="3.30.160.150">
    <property type="entry name" value="Lipoprotein like domain"/>
    <property type="match status" value="1"/>
</dbReference>
<evidence type="ECO:0000313" key="8">
    <source>
        <dbReference type="Proteomes" id="UP000019205"/>
    </source>
</evidence>
<evidence type="ECO:0000256" key="1">
    <source>
        <dbReference type="ARBA" id="ARBA00022729"/>
    </source>
</evidence>
<dbReference type="GO" id="GO:0009279">
    <property type="term" value="C:cell outer membrane"/>
    <property type="evidence" value="ECO:0007669"/>
    <property type="project" value="UniProtKB-SubCell"/>
</dbReference>
<name>A4AA49_9GAMM</name>
<comment type="function">
    <text evidence="6">Together with LptD, is involved in the assembly of lipopolysaccharide (LPS) at the surface of the outer membrane. Required for the proper assembly of LptD. Binds LPS and may serve as the LPS recognition site at the outer membrane.</text>
</comment>
<evidence type="ECO:0000256" key="5">
    <source>
        <dbReference type="ARBA" id="ARBA00023288"/>
    </source>
</evidence>
<reference evidence="7 8" key="1">
    <citation type="journal article" date="2007" name="Proc. Natl. Acad. Sci. U.S.A.">
        <title>Characterization of a marine gammaproteobacterium capable of aerobic anoxygenic photosynthesis.</title>
        <authorList>
            <person name="Fuchs B.M."/>
            <person name="Spring S."/>
            <person name="Teeling H."/>
            <person name="Quast C."/>
            <person name="Wulf J."/>
            <person name="Schattenhofer M."/>
            <person name="Yan S."/>
            <person name="Ferriera S."/>
            <person name="Johnson J."/>
            <person name="Glockner F.O."/>
            <person name="Amann R."/>
        </authorList>
    </citation>
    <scope>NUCLEOTIDE SEQUENCE [LARGE SCALE GENOMIC DNA]</scope>
    <source>
        <strain evidence="7">KT71</strain>
    </source>
</reference>
<dbReference type="Proteomes" id="UP000019205">
    <property type="component" value="Chromosome"/>
</dbReference>
<dbReference type="Pfam" id="PF04390">
    <property type="entry name" value="LptE"/>
    <property type="match status" value="1"/>
</dbReference>
<dbReference type="OrthoDB" id="5612114at2"/>
<keyword evidence="2 6" id="KW-0472">Membrane</keyword>
<dbReference type="PANTHER" id="PTHR38098:SF1">
    <property type="entry name" value="LPS-ASSEMBLY LIPOPROTEIN LPTE"/>
    <property type="match status" value="1"/>
</dbReference>
<protein>
    <recommendedName>
        <fullName evidence="6">LPS-assembly lipoprotein LptE</fullName>
    </recommendedName>
</protein>
<dbReference type="PANTHER" id="PTHR38098">
    <property type="entry name" value="LPS-ASSEMBLY LIPOPROTEIN LPTE"/>
    <property type="match status" value="1"/>
</dbReference>
<organism evidence="7 8">
    <name type="scientific">Congregibacter litoralis KT71</name>
    <dbReference type="NCBI Taxonomy" id="314285"/>
    <lineage>
        <taxon>Bacteria</taxon>
        <taxon>Pseudomonadati</taxon>
        <taxon>Pseudomonadota</taxon>
        <taxon>Gammaproteobacteria</taxon>
        <taxon>Cellvibrionales</taxon>
        <taxon>Halieaceae</taxon>
        <taxon>Congregibacter</taxon>
    </lineage>
</organism>
<dbReference type="AlphaFoldDB" id="A4AA49"/>
<comment type="caution">
    <text evidence="7">The sequence shown here is derived from an EMBL/GenBank/DDBJ whole genome shotgun (WGS) entry which is preliminary data.</text>
</comment>
<reference evidence="7 8" key="2">
    <citation type="journal article" date="2009" name="PLoS ONE">
        <title>The photosynthetic apparatus and its regulation in the aerobic gammaproteobacterium Congregibacter litoralis gen. nov., sp. nov.</title>
        <authorList>
            <person name="Spring S."/>
            <person name="Lunsdorf H."/>
            <person name="Fuchs B.M."/>
            <person name="Tindall B.J."/>
        </authorList>
    </citation>
    <scope>NUCLEOTIDE SEQUENCE [LARGE SCALE GENOMIC DNA]</scope>
    <source>
        <strain evidence="7">KT71</strain>
    </source>
</reference>
<keyword evidence="4 6" id="KW-0998">Cell outer membrane</keyword>
<evidence type="ECO:0000256" key="6">
    <source>
        <dbReference type="HAMAP-Rule" id="MF_01186"/>
    </source>
</evidence>
<gene>
    <name evidence="6" type="primary">lptE</name>
    <name evidence="7" type="ORF">KT71_08299</name>
</gene>
<dbReference type="GO" id="GO:0001530">
    <property type="term" value="F:lipopolysaccharide binding"/>
    <property type="evidence" value="ECO:0007669"/>
    <property type="project" value="TreeGrafter"/>
</dbReference>
<dbReference type="GO" id="GO:0015920">
    <property type="term" value="P:lipopolysaccharide transport"/>
    <property type="evidence" value="ECO:0007669"/>
    <property type="project" value="TreeGrafter"/>
</dbReference>
<dbReference type="STRING" id="314285.KT71_08299"/>
<dbReference type="GO" id="GO:1990351">
    <property type="term" value="C:transporter complex"/>
    <property type="evidence" value="ECO:0007669"/>
    <property type="project" value="TreeGrafter"/>
</dbReference>
<evidence type="ECO:0000256" key="2">
    <source>
        <dbReference type="ARBA" id="ARBA00023136"/>
    </source>
</evidence>
<dbReference type="RefSeq" id="WP_008294089.1">
    <property type="nucleotide sequence ID" value="NZ_CM002299.1"/>
</dbReference>
<proteinExistence type="inferred from homology"/>
<dbReference type="InterPro" id="IPR007485">
    <property type="entry name" value="LPS_assembly_LptE"/>
</dbReference>
<evidence type="ECO:0000313" key="7">
    <source>
        <dbReference type="EMBL" id="EAQ97366.1"/>
    </source>
</evidence>
<comment type="subcellular location">
    <subcellularLocation>
        <location evidence="6">Cell outer membrane</location>
        <topology evidence="6">Lipid-anchor</topology>
    </subcellularLocation>
</comment>
<accession>A4AA49</accession>
<dbReference type="HAMAP" id="MF_01186">
    <property type="entry name" value="LPS_assembly_LptE"/>
    <property type="match status" value="1"/>
</dbReference>
<dbReference type="GO" id="GO:0043165">
    <property type="term" value="P:Gram-negative-bacterium-type cell outer membrane assembly"/>
    <property type="evidence" value="ECO:0007669"/>
    <property type="project" value="UniProtKB-UniRule"/>
</dbReference>